<reference evidence="3 4" key="1">
    <citation type="submission" date="2024-04" db="EMBL/GenBank/DDBJ databases">
        <title>Tritrichomonas musculus Genome.</title>
        <authorList>
            <person name="Alves-Ferreira E."/>
            <person name="Grigg M."/>
            <person name="Lorenzi H."/>
            <person name="Galac M."/>
        </authorList>
    </citation>
    <scope>NUCLEOTIDE SEQUENCE [LARGE SCALE GENOMIC DNA]</scope>
    <source>
        <strain evidence="3 4">EAF2021</strain>
    </source>
</reference>
<name>A0ABR2L3M9_9EUKA</name>
<protein>
    <recommendedName>
        <fullName evidence="5">DUF3447 domain-containing protein</fullName>
    </recommendedName>
</protein>
<feature type="transmembrane region" description="Helical" evidence="2">
    <location>
        <begin position="383"/>
        <end position="401"/>
    </location>
</feature>
<dbReference type="PANTHER" id="PTHR24159:SF5">
    <property type="entry name" value="ANK_REP_REGION DOMAIN-CONTAINING PROTEIN"/>
    <property type="match status" value="1"/>
</dbReference>
<evidence type="ECO:0000256" key="2">
    <source>
        <dbReference type="SAM" id="Phobius"/>
    </source>
</evidence>
<evidence type="ECO:0000313" key="3">
    <source>
        <dbReference type="EMBL" id="KAK8896840.1"/>
    </source>
</evidence>
<keyword evidence="4" id="KW-1185">Reference proteome</keyword>
<dbReference type="SUPFAM" id="SSF48403">
    <property type="entry name" value="Ankyrin repeat"/>
    <property type="match status" value="1"/>
</dbReference>
<dbReference type="Proteomes" id="UP001470230">
    <property type="component" value="Unassembled WGS sequence"/>
</dbReference>
<dbReference type="PANTHER" id="PTHR24159">
    <property type="match status" value="1"/>
</dbReference>
<gene>
    <name evidence="3" type="ORF">M9Y10_014764</name>
</gene>
<organism evidence="3 4">
    <name type="scientific">Tritrichomonas musculus</name>
    <dbReference type="NCBI Taxonomy" id="1915356"/>
    <lineage>
        <taxon>Eukaryota</taxon>
        <taxon>Metamonada</taxon>
        <taxon>Parabasalia</taxon>
        <taxon>Tritrichomonadida</taxon>
        <taxon>Tritrichomonadidae</taxon>
        <taxon>Tritrichomonas</taxon>
    </lineage>
</organism>
<accession>A0ABR2L3M9</accession>
<keyword evidence="2" id="KW-0812">Transmembrane</keyword>
<proteinExistence type="predicted"/>
<feature type="coiled-coil region" evidence="1">
    <location>
        <begin position="20"/>
        <end position="47"/>
    </location>
</feature>
<dbReference type="EMBL" id="JAPFFF010000002">
    <property type="protein sequence ID" value="KAK8896840.1"/>
    <property type="molecule type" value="Genomic_DNA"/>
</dbReference>
<evidence type="ECO:0008006" key="5">
    <source>
        <dbReference type="Google" id="ProtNLM"/>
    </source>
</evidence>
<evidence type="ECO:0000256" key="1">
    <source>
        <dbReference type="SAM" id="Coils"/>
    </source>
</evidence>
<evidence type="ECO:0000313" key="4">
    <source>
        <dbReference type="Proteomes" id="UP001470230"/>
    </source>
</evidence>
<comment type="caution">
    <text evidence="3">The sequence shown here is derived from an EMBL/GenBank/DDBJ whole genome shotgun (WGS) entry which is preliminary data.</text>
</comment>
<keyword evidence="2" id="KW-1133">Transmembrane helix</keyword>
<sequence>MSKKEIKKYLEKMNAIQSCILQYLEDNEQIEENYENFKKIIEDQKILEDQHDFKSLLHLLIKIANNHYRCSNFFEKIESILKLLQNSIKKYFSNNEIFNIFKYNKRILLFLFEEKIIEINRSIVQQMQTFRFHHSKYNYYFYPEIKSYLKPEDKITFNEIGVNRDSSAQLKKEEKIPKDFNEKRKIGENHNEICRIIRNDLIDEFINYVTQKKMLLNSKLEPSIYETNIFLNFYKTLYIMNNISLIEYAAFFGSIQIFKYLQKNGCKLTDDLWANAIHGNNTEIIHILEEKKIKPKNNSYEDLLKIAIACHHNELANYINTKYMKNKGGKMRSIFNKCLSHYNFAFMEEKLFDKDSFYQLCKYDYYLIAKILLESPGIDVNQIIISFCHAFIQFHIFFFLIRMVTPMFQK</sequence>
<keyword evidence="2" id="KW-0472">Membrane</keyword>
<dbReference type="InterPro" id="IPR036770">
    <property type="entry name" value="Ankyrin_rpt-contain_sf"/>
</dbReference>
<keyword evidence="1" id="KW-0175">Coiled coil</keyword>